<organism evidence="1 2">
    <name type="scientific">Ignelater luminosus</name>
    <name type="common">Cucubano</name>
    <name type="synonym">Pyrophorus luminosus</name>
    <dbReference type="NCBI Taxonomy" id="2038154"/>
    <lineage>
        <taxon>Eukaryota</taxon>
        <taxon>Metazoa</taxon>
        <taxon>Ecdysozoa</taxon>
        <taxon>Arthropoda</taxon>
        <taxon>Hexapoda</taxon>
        <taxon>Insecta</taxon>
        <taxon>Pterygota</taxon>
        <taxon>Neoptera</taxon>
        <taxon>Endopterygota</taxon>
        <taxon>Coleoptera</taxon>
        <taxon>Polyphaga</taxon>
        <taxon>Elateriformia</taxon>
        <taxon>Elateroidea</taxon>
        <taxon>Elateridae</taxon>
        <taxon>Agrypninae</taxon>
        <taxon>Pyrophorini</taxon>
        <taxon>Ignelater</taxon>
    </lineage>
</organism>
<proteinExistence type="predicted"/>
<sequence length="166" mass="18561">MLDFLENHDIPIKDCRGQSYDNSSSMSGKYAGLSAKIKEKCEFATFVPCAGHFLNMVDAHAAGCVSEAISYFQMVQKLYNFFSSSTHPWNTLIEHSGSKKVLKCLSQTRWPARADAVSALHEGHKQIIEALMSIAEDAEQPRETRHKPLGLSRKMGNPEFIILTEI</sequence>
<dbReference type="OrthoDB" id="6783070at2759"/>
<evidence type="ECO:0000313" key="1">
    <source>
        <dbReference type="EMBL" id="KAF2895395.1"/>
    </source>
</evidence>
<dbReference type="Proteomes" id="UP000801492">
    <property type="component" value="Unassembled WGS sequence"/>
</dbReference>
<evidence type="ECO:0000313" key="2">
    <source>
        <dbReference type="Proteomes" id="UP000801492"/>
    </source>
</evidence>
<protein>
    <submittedName>
        <fullName evidence="1">Uncharacterized protein</fullName>
    </submittedName>
</protein>
<keyword evidence="2" id="KW-1185">Reference proteome</keyword>
<dbReference type="PANTHER" id="PTHR45749">
    <property type="match status" value="1"/>
</dbReference>
<comment type="caution">
    <text evidence="1">The sequence shown here is derived from an EMBL/GenBank/DDBJ whole genome shotgun (WGS) entry which is preliminary data.</text>
</comment>
<gene>
    <name evidence="1" type="ORF">ILUMI_10780</name>
</gene>
<accession>A0A8K0G8C8</accession>
<dbReference type="PANTHER" id="PTHR45749:SF23">
    <property type="entry name" value="ZINC FINGER MYM-TYPE PROTEIN 1-LIKE"/>
    <property type="match status" value="1"/>
</dbReference>
<name>A0A8K0G8C8_IGNLU</name>
<dbReference type="InterPro" id="IPR012337">
    <property type="entry name" value="RNaseH-like_sf"/>
</dbReference>
<dbReference type="SUPFAM" id="SSF53098">
    <property type="entry name" value="Ribonuclease H-like"/>
    <property type="match status" value="1"/>
</dbReference>
<dbReference type="EMBL" id="VTPC01005966">
    <property type="protein sequence ID" value="KAF2895395.1"/>
    <property type="molecule type" value="Genomic_DNA"/>
</dbReference>
<reference evidence="1" key="1">
    <citation type="submission" date="2019-08" db="EMBL/GenBank/DDBJ databases">
        <title>The genome of the North American firefly Photinus pyralis.</title>
        <authorList>
            <consortium name="Photinus pyralis genome working group"/>
            <person name="Fallon T.R."/>
            <person name="Sander Lower S.E."/>
            <person name="Weng J.-K."/>
        </authorList>
    </citation>
    <scope>NUCLEOTIDE SEQUENCE</scope>
    <source>
        <strain evidence="1">TRF0915ILg1</strain>
        <tissue evidence="1">Whole body</tissue>
    </source>
</reference>
<dbReference type="AlphaFoldDB" id="A0A8K0G8C8"/>